<dbReference type="EMBL" id="KQ977294">
    <property type="protein sequence ID" value="KYN03902.1"/>
    <property type="molecule type" value="Genomic_DNA"/>
</dbReference>
<organism evidence="4 5">
    <name type="scientific">Cyphomyrmex costatus</name>
    <dbReference type="NCBI Taxonomy" id="456900"/>
    <lineage>
        <taxon>Eukaryota</taxon>
        <taxon>Metazoa</taxon>
        <taxon>Ecdysozoa</taxon>
        <taxon>Arthropoda</taxon>
        <taxon>Hexapoda</taxon>
        <taxon>Insecta</taxon>
        <taxon>Pterygota</taxon>
        <taxon>Neoptera</taxon>
        <taxon>Endopterygota</taxon>
        <taxon>Hymenoptera</taxon>
        <taxon>Apocrita</taxon>
        <taxon>Aculeata</taxon>
        <taxon>Formicoidea</taxon>
        <taxon>Formicidae</taxon>
        <taxon>Myrmicinae</taxon>
        <taxon>Cyphomyrmex</taxon>
    </lineage>
</organism>
<proteinExistence type="inferred from homology"/>
<dbReference type="InterPro" id="IPR009428">
    <property type="entry name" value="ICAT_dom"/>
</dbReference>
<evidence type="ECO:0000259" key="3">
    <source>
        <dbReference type="Pfam" id="PF06384"/>
    </source>
</evidence>
<sequence length="195" mass="22112">MSSHGKAETDRLRKNLEEQLDRLVQQLEDLEDCRVNETLDETDYQECKEDTMEQLREFNESLQRMISGNMTLVDELGAMQLATQAAISAAFQTPAVIRMFGKREPTGLKERLSQIDRDVKLGKLNKEAADRQRGEILSALRQLGEKLEPSELQLLERLSLNNIDTTRYVQVTETVGKGKMALDVVGKEVKATQDT</sequence>
<keyword evidence="2" id="KW-0175">Coiled coil</keyword>
<dbReference type="SUPFAM" id="SSF81730">
    <property type="entry name" value="beta-catenin-interacting protein ICAT"/>
    <property type="match status" value="1"/>
</dbReference>
<dbReference type="AlphaFoldDB" id="A0A151IJT9"/>
<comment type="similarity">
    <text evidence="1">Belongs to the CTNNBIP1 family.</text>
</comment>
<feature type="domain" description="Beta-catenin-interacting ICAT" evidence="3">
    <location>
        <begin position="115"/>
        <end position="191"/>
    </location>
</feature>
<dbReference type="Proteomes" id="UP000078542">
    <property type="component" value="Unassembled WGS sequence"/>
</dbReference>
<protein>
    <submittedName>
        <fullName evidence="4">Protein LZIC</fullName>
    </submittedName>
</protein>
<dbReference type="Gene3D" id="1.10.10.490">
    <property type="entry name" value="Beta-catenin-interacting ICAT"/>
    <property type="match status" value="1"/>
</dbReference>
<evidence type="ECO:0000313" key="4">
    <source>
        <dbReference type="EMBL" id="KYN03902.1"/>
    </source>
</evidence>
<dbReference type="KEGG" id="ccoa:108773010"/>
<dbReference type="Pfam" id="PF06384">
    <property type="entry name" value="ICAT"/>
    <property type="match status" value="1"/>
</dbReference>
<dbReference type="InterPro" id="IPR040065">
    <property type="entry name" value="LZIC"/>
</dbReference>
<accession>A0A151IJT9</accession>
<reference evidence="4 5" key="1">
    <citation type="submission" date="2016-03" db="EMBL/GenBank/DDBJ databases">
        <title>Cyphomyrmex costatus WGS genome.</title>
        <authorList>
            <person name="Nygaard S."/>
            <person name="Hu H."/>
            <person name="Boomsma J."/>
            <person name="Zhang G."/>
        </authorList>
    </citation>
    <scope>NUCLEOTIDE SEQUENCE [LARGE SCALE GENOMIC DNA]</scope>
    <source>
        <strain evidence="4">MS0001</strain>
        <tissue evidence="4">Whole body</tissue>
    </source>
</reference>
<dbReference type="PANTHER" id="PTHR16505:SF8">
    <property type="entry name" value="PROTEIN LZIC"/>
    <property type="match status" value="1"/>
</dbReference>
<dbReference type="GO" id="GO:0008013">
    <property type="term" value="F:beta-catenin binding"/>
    <property type="evidence" value="ECO:0007669"/>
    <property type="project" value="InterPro"/>
</dbReference>
<dbReference type="PANTHER" id="PTHR16505">
    <property type="entry name" value="PROTEIN LZIC"/>
    <property type="match status" value="1"/>
</dbReference>
<keyword evidence="5" id="KW-1185">Reference proteome</keyword>
<evidence type="ECO:0000313" key="5">
    <source>
        <dbReference type="Proteomes" id="UP000078542"/>
    </source>
</evidence>
<name>A0A151IJT9_9HYME</name>
<dbReference type="STRING" id="456900.A0A151IJT9"/>
<dbReference type="OrthoDB" id="10262856at2759"/>
<dbReference type="InterPro" id="IPR036911">
    <property type="entry name" value="ICAT_sf"/>
</dbReference>
<gene>
    <name evidence="4" type="ORF">ALC62_05203</name>
</gene>
<feature type="coiled-coil region" evidence="2">
    <location>
        <begin position="6"/>
        <end position="33"/>
    </location>
</feature>
<evidence type="ECO:0000256" key="1">
    <source>
        <dbReference type="ARBA" id="ARBA00006505"/>
    </source>
</evidence>
<evidence type="ECO:0000256" key="2">
    <source>
        <dbReference type="SAM" id="Coils"/>
    </source>
</evidence>